<dbReference type="Proteomes" id="UP001146793">
    <property type="component" value="Unassembled WGS sequence"/>
</dbReference>
<dbReference type="PROSITE" id="PS50119">
    <property type="entry name" value="ZF_BBOX"/>
    <property type="match status" value="1"/>
</dbReference>
<keyword evidence="1" id="KW-0862">Zinc</keyword>
<dbReference type="InterPro" id="IPR000315">
    <property type="entry name" value="Znf_B-box"/>
</dbReference>
<keyword evidence="1" id="KW-0479">Metal-binding</keyword>
<evidence type="ECO:0000313" key="3">
    <source>
        <dbReference type="EMBL" id="KAJ3429052.1"/>
    </source>
</evidence>
<dbReference type="InterPro" id="IPR013320">
    <property type="entry name" value="ConA-like_dom_sf"/>
</dbReference>
<evidence type="ECO:0000256" key="1">
    <source>
        <dbReference type="PROSITE-ProRule" id="PRU00024"/>
    </source>
</evidence>
<gene>
    <name evidence="3" type="ORF">M0812_24391</name>
</gene>
<dbReference type="SUPFAM" id="SSF49899">
    <property type="entry name" value="Concanavalin A-like lectins/glucanases"/>
    <property type="match status" value="1"/>
</dbReference>
<proteinExistence type="predicted"/>
<evidence type="ECO:0000259" key="2">
    <source>
        <dbReference type="PROSITE" id="PS50119"/>
    </source>
</evidence>
<dbReference type="Gene3D" id="2.60.120.920">
    <property type="match status" value="1"/>
</dbReference>
<dbReference type="InterPro" id="IPR047153">
    <property type="entry name" value="TRIM45/56/19-like"/>
</dbReference>
<dbReference type="EMBL" id="JANTQA010000057">
    <property type="protein sequence ID" value="KAJ3429052.1"/>
    <property type="molecule type" value="Genomic_DNA"/>
</dbReference>
<name>A0AAV7YK89_9EUKA</name>
<comment type="caution">
    <text evidence="3">The sequence shown here is derived from an EMBL/GenBank/DDBJ whole genome shotgun (WGS) entry which is preliminary data.</text>
</comment>
<dbReference type="GO" id="GO:0061630">
    <property type="term" value="F:ubiquitin protein ligase activity"/>
    <property type="evidence" value="ECO:0007669"/>
    <property type="project" value="TreeGrafter"/>
</dbReference>
<protein>
    <submittedName>
        <fullName evidence="3">Spry domain containing socs box protein</fullName>
    </submittedName>
</protein>
<keyword evidence="1" id="KW-0863">Zinc-finger</keyword>
<feature type="domain" description="B box-type" evidence="2">
    <location>
        <begin position="85"/>
        <end position="121"/>
    </location>
</feature>
<dbReference type="PANTHER" id="PTHR25462">
    <property type="entry name" value="BONUS, ISOFORM C-RELATED"/>
    <property type="match status" value="1"/>
</dbReference>
<dbReference type="SUPFAM" id="SSF57845">
    <property type="entry name" value="B-box zinc-binding domain"/>
    <property type="match status" value="1"/>
</dbReference>
<organism evidence="3 4">
    <name type="scientific">Anaeramoeba flamelloides</name>
    <dbReference type="NCBI Taxonomy" id="1746091"/>
    <lineage>
        <taxon>Eukaryota</taxon>
        <taxon>Metamonada</taxon>
        <taxon>Anaeramoebidae</taxon>
        <taxon>Anaeramoeba</taxon>
    </lineage>
</organism>
<evidence type="ECO:0000313" key="4">
    <source>
        <dbReference type="Proteomes" id="UP001146793"/>
    </source>
</evidence>
<sequence>MTNVPLDPNFNQDEKIFVPLDPNLTEISKNKKKPLCQICHKQKVHYYCPVEKLNLCKNCNNQIHPNEFLINFHKVTLYTEEENSKKIELCGRHQKELSLYCLNHQEIICTKCMDDYCVDHNKDIIRLGKAAKDLYDQCKIIRHEIEKLHFQIKNEKSATEISLKKINQKYDNFKLYMSKRKTQLISQIENTYKESLSCIEKCQLVTNKQLQNSLNSQQEIYNEISKYKKTCNKLSRYRKNKNLIQTITYSLKIIQKQEGLEHFTNSNIDFHKNRNVELEIIPEQIYLGDTLDVNVKIGILQENKIDQFQTDGVILNLQLPSEKQLQGIHLHPKKDQSIEEVTSINKEKKNVKKTNKNENDLIKREKNEYVEYYLKLKPSIIGNYNIHSIKLSNKEQRKLTNKVFQVLTKEKKDRFDPEYKSVTTELSNENRTVRQNPVNFLLKSRSGDMGTICGERVYSKGVHHFEFKIDCFHTERTDLNWIEIGVIDAERKEIFVRLHKSQGSFYYKTTHKESNKNGMISGTFESRSFGEIDGKRQNEQYGIPFITGNILGMKLDMDKHQLSFSVNGKGFGVASTHLPKTVCIFVNLYLLSRWSKKNQITLL</sequence>
<dbReference type="AlphaFoldDB" id="A0AAV7YK89"/>
<accession>A0AAV7YK89</accession>
<dbReference type="SMART" id="SM00336">
    <property type="entry name" value="BBOX"/>
    <property type="match status" value="2"/>
</dbReference>
<dbReference type="InterPro" id="IPR043136">
    <property type="entry name" value="B30.2/SPRY_sf"/>
</dbReference>
<dbReference type="GO" id="GO:0008270">
    <property type="term" value="F:zinc ion binding"/>
    <property type="evidence" value="ECO:0007669"/>
    <property type="project" value="UniProtKB-KW"/>
</dbReference>
<dbReference type="Gene3D" id="3.30.160.60">
    <property type="entry name" value="Classic Zinc Finger"/>
    <property type="match status" value="1"/>
</dbReference>
<reference evidence="3" key="1">
    <citation type="submission" date="2022-08" db="EMBL/GenBank/DDBJ databases">
        <title>Novel sulphate-reducing endosymbionts in the free-living metamonad Anaeramoeba.</title>
        <authorList>
            <person name="Jerlstrom-Hultqvist J."/>
            <person name="Cepicka I."/>
            <person name="Gallot-Lavallee L."/>
            <person name="Salas-Leiva D."/>
            <person name="Curtis B.A."/>
            <person name="Zahonova K."/>
            <person name="Pipaliya S."/>
            <person name="Dacks J."/>
            <person name="Roger A.J."/>
        </authorList>
    </citation>
    <scope>NUCLEOTIDE SEQUENCE</scope>
    <source>
        <strain evidence="3">Busselton2</strain>
    </source>
</reference>
<dbReference type="PANTHER" id="PTHR25462:SF296">
    <property type="entry name" value="MEIOTIC P26, ISOFORM F"/>
    <property type="match status" value="1"/>
</dbReference>